<proteinExistence type="predicted"/>
<name>A0AAN9E2A7_CROPI</name>
<reference evidence="1 2" key="1">
    <citation type="submission" date="2024-01" db="EMBL/GenBank/DDBJ databases">
        <title>The genomes of 5 underutilized Papilionoideae crops provide insights into root nodulation and disease resistanc.</title>
        <authorList>
            <person name="Yuan L."/>
        </authorList>
    </citation>
    <scope>NUCLEOTIDE SEQUENCE [LARGE SCALE GENOMIC DNA]</scope>
    <source>
        <strain evidence="1">ZHUSHIDOU_FW_LH</strain>
        <tissue evidence="1">Leaf</tissue>
    </source>
</reference>
<evidence type="ECO:0000313" key="1">
    <source>
        <dbReference type="EMBL" id="KAK7244271.1"/>
    </source>
</evidence>
<comment type="caution">
    <text evidence="1">The sequence shown here is derived from an EMBL/GenBank/DDBJ whole genome shotgun (WGS) entry which is preliminary data.</text>
</comment>
<dbReference type="Proteomes" id="UP001372338">
    <property type="component" value="Unassembled WGS sequence"/>
</dbReference>
<dbReference type="EMBL" id="JAYWIO010000008">
    <property type="protein sequence ID" value="KAK7244271.1"/>
    <property type="molecule type" value="Genomic_DNA"/>
</dbReference>
<keyword evidence="2" id="KW-1185">Reference proteome</keyword>
<protein>
    <submittedName>
        <fullName evidence="1">Uncharacterized protein</fullName>
    </submittedName>
</protein>
<evidence type="ECO:0000313" key="2">
    <source>
        <dbReference type="Proteomes" id="UP001372338"/>
    </source>
</evidence>
<gene>
    <name evidence="1" type="ORF">RIF29_39090</name>
</gene>
<dbReference type="AlphaFoldDB" id="A0AAN9E2A7"/>
<sequence length="109" mass="12343">MVSTYVNRSLQILMLIFSKLKISAQRKGKTIIELWNSYDIDVVEVIEFSSSDEEDNKGEIAPKSSFSGFDFPPTVSNISDRQRVQLAHMDGGRCMTLSIYLSIYTHTCV</sequence>
<accession>A0AAN9E2A7</accession>
<organism evidence="1 2">
    <name type="scientific">Crotalaria pallida</name>
    <name type="common">Smooth rattlebox</name>
    <name type="synonym">Crotalaria striata</name>
    <dbReference type="NCBI Taxonomy" id="3830"/>
    <lineage>
        <taxon>Eukaryota</taxon>
        <taxon>Viridiplantae</taxon>
        <taxon>Streptophyta</taxon>
        <taxon>Embryophyta</taxon>
        <taxon>Tracheophyta</taxon>
        <taxon>Spermatophyta</taxon>
        <taxon>Magnoliopsida</taxon>
        <taxon>eudicotyledons</taxon>
        <taxon>Gunneridae</taxon>
        <taxon>Pentapetalae</taxon>
        <taxon>rosids</taxon>
        <taxon>fabids</taxon>
        <taxon>Fabales</taxon>
        <taxon>Fabaceae</taxon>
        <taxon>Papilionoideae</taxon>
        <taxon>50 kb inversion clade</taxon>
        <taxon>genistoids sensu lato</taxon>
        <taxon>core genistoids</taxon>
        <taxon>Crotalarieae</taxon>
        <taxon>Crotalaria</taxon>
    </lineage>
</organism>